<reference evidence="4" key="1">
    <citation type="journal article" date="2019" name="Int. J. Syst. Evol. Microbiol.">
        <title>The Global Catalogue of Microorganisms (GCM) 10K type strain sequencing project: providing services to taxonomists for standard genome sequencing and annotation.</title>
        <authorList>
            <consortium name="The Broad Institute Genomics Platform"/>
            <consortium name="The Broad Institute Genome Sequencing Center for Infectious Disease"/>
            <person name="Wu L."/>
            <person name="Ma J."/>
        </authorList>
    </citation>
    <scope>NUCLEOTIDE SEQUENCE [LARGE SCALE GENOMIC DNA]</scope>
    <source>
        <strain evidence="4">JCM 17939</strain>
    </source>
</reference>
<accession>A0ABP8UW86</accession>
<comment type="caution">
    <text evidence="3">The sequence shown here is derived from an EMBL/GenBank/DDBJ whole genome shotgun (WGS) entry which is preliminary data.</text>
</comment>
<dbReference type="InterPro" id="IPR010982">
    <property type="entry name" value="Lambda_DNA-bd_dom_sf"/>
</dbReference>
<gene>
    <name evidence="3" type="ORF">GCM10023196_106680</name>
</gene>
<dbReference type="Gene3D" id="1.10.260.40">
    <property type="entry name" value="lambda repressor-like DNA-binding domains"/>
    <property type="match status" value="1"/>
</dbReference>
<organism evidence="3 4">
    <name type="scientific">Actinoallomurus vinaceus</name>
    <dbReference type="NCBI Taxonomy" id="1080074"/>
    <lineage>
        <taxon>Bacteria</taxon>
        <taxon>Bacillati</taxon>
        <taxon>Actinomycetota</taxon>
        <taxon>Actinomycetes</taxon>
        <taxon>Streptosporangiales</taxon>
        <taxon>Thermomonosporaceae</taxon>
        <taxon>Actinoallomurus</taxon>
    </lineage>
</organism>
<evidence type="ECO:0000313" key="3">
    <source>
        <dbReference type="EMBL" id="GAA4640580.1"/>
    </source>
</evidence>
<evidence type="ECO:0000313" key="4">
    <source>
        <dbReference type="Proteomes" id="UP001501442"/>
    </source>
</evidence>
<feature type="domain" description="HTH cro/C1-type" evidence="2">
    <location>
        <begin position="22"/>
        <end position="77"/>
    </location>
</feature>
<sequence length="391" mass="40546">MARLQNPVDPDAGPLQAFAYDLRQLREKAGNPTYRALARKAGYSPATLSEAARGQRRPSLGVTMAYVGACGGDLDEWRLRWHDLAATETVVTAGTAADADTEAAHPIDVAAPDKSAQAEPAADAPALQPPHTRWRRWMRPPVIAAAVVVVAAVTGVALWAQRGKSDGPRGCPRSGSTAGGFTGQTYNFSRVRSAARLSAPVVRNVPAGCTLAFTGYCLGDVVTDRTSQTPDVRWFMLSGGGVMASGVVHGNPPPGLSPSSCPENTAPPTAIRLTVHQAGGGLKLHATGQGAKIVGFTSLDDTESGGSEWQQISSLTTSPTSTFETSWQPRPAAASPGQSITVAAVACLGGDGPTTVIDAQRIRLDGPLRTTSTSLSGKALEAATRAACQYP</sequence>
<evidence type="ECO:0000259" key="2">
    <source>
        <dbReference type="PROSITE" id="PS50943"/>
    </source>
</evidence>
<evidence type="ECO:0000256" key="1">
    <source>
        <dbReference type="SAM" id="Phobius"/>
    </source>
</evidence>
<protein>
    <recommendedName>
        <fullName evidence="2">HTH cro/C1-type domain-containing protein</fullName>
    </recommendedName>
</protein>
<dbReference type="SUPFAM" id="SSF47413">
    <property type="entry name" value="lambda repressor-like DNA-binding domains"/>
    <property type="match status" value="1"/>
</dbReference>
<dbReference type="CDD" id="cd00093">
    <property type="entry name" value="HTH_XRE"/>
    <property type="match status" value="1"/>
</dbReference>
<keyword evidence="1" id="KW-0812">Transmembrane</keyword>
<dbReference type="PROSITE" id="PS50943">
    <property type="entry name" value="HTH_CROC1"/>
    <property type="match status" value="1"/>
</dbReference>
<feature type="transmembrane region" description="Helical" evidence="1">
    <location>
        <begin position="142"/>
        <end position="160"/>
    </location>
</feature>
<keyword evidence="1" id="KW-1133">Transmembrane helix</keyword>
<proteinExistence type="predicted"/>
<dbReference type="EMBL" id="BAABHK010000034">
    <property type="protein sequence ID" value="GAA4640580.1"/>
    <property type="molecule type" value="Genomic_DNA"/>
</dbReference>
<dbReference type="Proteomes" id="UP001501442">
    <property type="component" value="Unassembled WGS sequence"/>
</dbReference>
<keyword evidence="4" id="KW-1185">Reference proteome</keyword>
<name>A0ABP8UW86_9ACTN</name>
<dbReference type="Pfam" id="PF13560">
    <property type="entry name" value="HTH_31"/>
    <property type="match status" value="1"/>
</dbReference>
<dbReference type="SMART" id="SM00530">
    <property type="entry name" value="HTH_XRE"/>
    <property type="match status" value="1"/>
</dbReference>
<dbReference type="InterPro" id="IPR001387">
    <property type="entry name" value="Cro/C1-type_HTH"/>
</dbReference>
<keyword evidence="1" id="KW-0472">Membrane</keyword>